<dbReference type="Pfam" id="PF13405">
    <property type="entry name" value="EF-hand_6"/>
    <property type="match status" value="1"/>
</dbReference>
<feature type="domain" description="EF-hand" evidence="4">
    <location>
        <begin position="91"/>
        <end position="126"/>
    </location>
</feature>
<dbReference type="Gene3D" id="1.10.238.10">
    <property type="entry name" value="EF-hand"/>
    <property type="match status" value="2"/>
</dbReference>
<dbReference type="PROSITE" id="PS00018">
    <property type="entry name" value="EF_HAND_1"/>
    <property type="match status" value="4"/>
</dbReference>
<keyword evidence="2" id="KW-0677">Repeat</keyword>
<dbReference type="EMBL" id="CAUOFW020006946">
    <property type="protein sequence ID" value="CAK9177002.1"/>
    <property type="molecule type" value="Genomic_DNA"/>
</dbReference>
<dbReference type="InterPro" id="IPR018247">
    <property type="entry name" value="EF_Hand_1_Ca_BS"/>
</dbReference>
<sequence>MPMWSPRPRNLDLPFSDDQLKGLLKRCDTNNDGKLSRQELKGAFRGLGLKFSGWRARCALRHADANGDGVISEDEMNELVKYASRHASYPLSQEQLKGILKKHDTNGDGKLSREELKAAFRSLGLQFSGWKAWRAVHHVDANRDGYVSEEEMNELVKYAMQWGFTIN</sequence>
<evidence type="ECO:0000256" key="1">
    <source>
        <dbReference type="ARBA" id="ARBA00022723"/>
    </source>
</evidence>
<keyword evidence="1" id="KW-0479">Metal-binding</keyword>
<comment type="caution">
    <text evidence="5">The sequence shown here is derived from an EMBL/GenBank/DDBJ whole genome shotgun (WGS) entry which is preliminary data.</text>
</comment>
<feature type="domain" description="EF-hand" evidence="4">
    <location>
        <begin position="55"/>
        <end position="86"/>
    </location>
</feature>
<dbReference type="Pfam" id="PF13499">
    <property type="entry name" value="EF-hand_7"/>
    <property type="match status" value="1"/>
</dbReference>
<proteinExistence type="predicted"/>
<dbReference type="Pfam" id="PF13202">
    <property type="entry name" value="EF-hand_5"/>
    <property type="match status" value="1"/>
</dbReference>
<reference evidence="5 6" key="1">
    <citation type="submission" date="2024-02" db="EMBL/GenBank/DDBJ databases">
        <authorList>
            <person name="Vignale AGUSTIN F."/>
            <person name="Sosa J E."/>
            <person name="Modenutti C."/>
        </authorList>
    </citation>
    <scope>NUCLEOTIDE SEQUENCE [LARGE SCALE GENOMIC DNA]</scope>
</reference>
<evidence type="ECO:0000259" key="4">
    <source>
        <dbReference type="PROSITE" id="PS50222"/>
    </source>
</evidence>
<gene>
    <name evidence="5" type="ORF">ILEXP_LOCUS46865</name>
</gene>
<keyword evidence="3" id="KW-0106">Calcium</keyword>
<dbReference type="Proteomes" id="UP001642360">
    <property type="component" value="Unassembled WGS sequence"/>
</dbReference>
<dbReference type="PANTHER" id="PTHR10891">
    <property type="entry name" value="EF-HAND CALCIUM-BINDING DOMAIN CONTAINING PROTEIN"/>
    <property type="match status" value="1"/>
</dbReference>
<dbReference type="InterPro" id="IPR011992">
    <property type="entry name" value="EF-hand-dom_pair"/>
</dbReference>
<dbReference type="CDD" id="cd00051">
    <property type="entry name" value="EFh"/>
    <property type="match status" value="2"/>
</dbReference>
<dbReference type="PROSITE" id="PS50222">
    <property type="entry name" value="EF_HAND_2"/>
    <property type="match status" value="4"/>
</dbReference>
<name>A0ABC8U5G9_9AQUA</name>
<dbReference type="GO" id="GO:0046872">
    <property type="term" value="F:metal ion binding"/>
    <property type="evidence" value="ECO:0007669"/>
    <property type="project" value="UniProtKB-KW"/>
</dbReference>
<dbReference type="SMART" id="SM00054">
    <property type="entry name" value="EFh"/>
    <property type="match status" value="4"/>
</dbReference>
<organism evidence="5 6">
    <name type="scientific">Ilex paraguariensis</name>
    <name type="common">yerba mate</name>
    <dbReference type="NCBI Taxonomy" id="185542"/>
    <lineage>
        <taxon>Eukaryota</taxon>
        <taxon>Viridiplantae</taxon>
        <taxon>Streptophyta</taxon>
        <taxon>Embryophyta</taxon>
        <taxon>Tracheophyta</taxon>
        <taxon>Spermatophyta</taxon>
        <taxon>Magnoliopsida</taxon>
        <taxon>eudicotyledons</taxon>
        <taxon>Gunneridae</taxon>
        <taxon>Pentapetalae</taxon>
        <taxon>asterids</taxon>
        <taxon>campanulids</taxon>
        <taxon>Aquifoliales</taxon>
        <taxon>Aquifoliaceae</taxon>
        <taxon>Ilex</taxon>
    </lineage>
</organism>
<feature type="domain" description="EF-hand" evidence="4">
    <location>
        <begin position="131"/>
        <end position="162"/>
    </location>
</feature>
<accession>A0ABC8U5G9</accession>
<feature type="domain" description="EF-hand" evidence="4">
    <location>
        <begin position="15"/>
        <end position="50"/>
    </location>
</feature>
<dbReference type="AlphaFoldDB" id="A0ABC8U5G9"/>
<evidence type="ECO:0000313" key="5">
    <source>
        <dbReference type="EMBL" id="CAK9177002.1"/>
    </source>
</evidence>
<evidence type="ECO:0000313" key="6">
    <source>
        <dbReference type="Proteomes" id="UP001642360"/>
    </source>
</evidence>
<dbReference type="SUPFAM" id="SSF47473">
    <property type="entry name" value="EF-hand"/>
    <property type="match status" value="1"/>
</dbReference>
<evidence type="ECO:0000256" key="2">
    <source>
        <dbReference type="ARBA" id="ARBA00022737"/>
    </source>
</evidence>
<dbReference type="InterPro" id="IPR039647">
    <property type="entry name" value="EF_hand_pair_protein_CML-like"/>
</dbReference>
<protein>
    <recommendedName>
        <fullName evidence="4">EF-hand domain-containing protein</fullName>
    </recommendedName>
</protein>
<evidence type="ECO:0000256" key="3">
    <source>
        <dbReference type="ARBA" id="ARBA00022837"/>
    </source>
</evidence>
<keyword evidence="6" id="KW-1185">Reference proteome</keyword>
<dbReference type="InterPro" id="IPR002048">
    <property type="entry name" value="EF_hand_dom"/>
</dbReference>